<comment type="caution">
    <text evidence="5">The sequence shown here is derived from an EMBL/GenBank/DDBJ whole genome shotgun (WGS) entry which is preliminary data.</text>
</comment>
<dbReference type="Proteomes" id="UP000587760">
    <property type="component" value="Unassembled WGS sequence"/>
</dbReference>
<name>A0A841R7X6_9SPIO</name>
<dbReference type="CDD" id="cd06267">
    <property type="entry name" value="PBP1_LacI_sugar_binding-like"/>
    <property type="match status" value="1"/>
</dbReference>
<dbReference type="AlphaFoldDB" id="A0A841R7X6"/>
<evidence type="ECO:0000313" key="6">
    <source>
        <dbReference type="Proteomes" id="UP000587760"/>
    </source>
</evidence>
<dbReference type="GO" id="GO:0003700">
    <property type="term" value="F:DNA-binding transcription factor activity"/>
    <property type="evidence" value="ECO:0007669"/>
    <property type="project" value="TreeGrafter"/>
</dbReference>
<dbReference type="InterPro" id="IPR011712">
    <property type="entry name" value="Sig_transdc_His_kin_sub3_dim/P"/>
</dbReference>
<dbReference type="GO" id="GO:0000976">
    <property type="term" value="F:transcription cis-regulatory region binding"/>
    <property type="evidence" value="ECO:0007669"/>
    <property type="project" value="TreeGrafter"/>
</dbReference>
<dbReference type="PANTHER" id="PTHR30146:SF24">
    <property type="entry name" value="XYLOSE OPERON REGULATORY PROTEIN"/>
    <property type="match status" value="1"/>
</dbReference>
<dbReference type="RefSeq" id="WP_184745596.1">
    <property type="nucleotide sequence ID" value="NZ_JACHGJ010000002.1"/>
</dbReference>
<dbReference type="GO" id="GO:0046983">
    <property type="term" value="F:protein dimerization activity"/>
    <property type="evidence" value="ECO:0007669"/>
    <property type="project" value="InterPro"/>
</dbReference>
<reference evidence="5 6" key="1">
    <citation type="submission" date="2020-08" db="EMBL/GenBank/DDBJ databases">
        <title>Genomic Encyclopedia of Type Strains, Phase IV (KMG-IV): sequencing the most valuable type-strain genomes for metagenomic binning, comparative biology and taxonomic classification.</title>
        <authorList>
            <person name="Goeker M."/>
        </authorList>
    </citation>
    <scope>NUCLEOTIDE SEQUENCE [LARGE SCALE GENOMIC DNA]</scope>
    <source>
        <strain evidence="5 6">DSM 2461</strain>
    </source>
</reference>
<dbReference type="InterPro" id="IPR028082">
    <property type="entry name" value="Peripla_BP_I"/>
</dbReference>
<dbReference type="SUPFAM" id="SSF53822">
    <property type="entry name" value="Periplasmic binding protein-like I"/>
    <property type="match status" value="1"/>
</dbReference>
<dbReference type="InterPro" id="IPR003594">
    <property type="entry name" value="HATPase_dom"/>
</dbReference>
<dbReference type="PANTHER" id="PTHR30146">
    <property type="entry name" value="LACI-RELATED TRANSCRIPTIONAL REPRESSOR"/>
    <property type="match status" value="1"/>
</dbReference>
<accession>A0A841R7X6</accession>
<evidence type="ECO:0000256" key="1">
    <source>
        <dbReference type="ARBA" id="ARBA00023015"/>
    </source>
</evidence>
<keyword evidence="3" id="KW-0804">Transcription</keyword>
<dbReference type="Gene3D" id="1.20.5.1930">
    <property type="match status" value="1"/>
</dbReference>
<dbReference type="Pfam" id="PF07730">
    <property type="entry name" value="HisKA_3"/>
    <property type="match status" value="1"/>
</dbReference>
<dbReference type="GO" id="GO:0000155">
    <property type="term" value="F:phosphorelay sensor kinase activity"/>
    <property type="evidence" value="ECO:0007669"/>
    <property type="project" value="InterPro"/>
</dbReference>
<keyword evidence="5" id="KW-0418">Kinase</keyword>
<protein>
    <submittedName>
        <fullName evidence="5">DNA-binding LacI/PurR family transcriptional regulator/signal transduction histidine kinase</fullName>
    </submittedName>
</protein>
<organism evidence="5 6">
    <name type="scientific">Spirochaeta isovalerica</name>
    <dbReference type="NCBI Taxonomy" id="150"/>
    <lineage>
        <taxon>Bacteria</taxon>
        <taxon>Pseudomonadati</taxon>
        <taxon>Spirochaetota</taxon>
        <taxon>Spirochaetia</taxon>
        <taxon>Spirochaetales</taxon>
        <taxon>Spirochaetaceae</taxon>
        <taxon>Spirochaeta</taxon>
    </lineage>
</organism>
<dbReference type="InterPro" id="IPR036890">
    <property type="entry name" value="HATPase_C_sf"/>
</dbReference>
<keyword evidence="2 5" id="KW-0238">DNA-binding</keyword>
<evidence type="ECO:0000256" key="2">
    <source>
        <dbReference type="ARBA" id="ARBA00023125"/>
    </source>
</evidence>
<sequence length="805" mass="89087">MSLAPMGEFNKVYGVITAGINDSYQAGIWRGIVSKSEELGTGLVSFLGSRINSPHPDESNSNIVYSLVGKNQIDGLIIVSSSISTYVEPDQLAKLLEPWSDIPRVSLGLAIPGIPSVTVEGRKAIGSIIKHLIHDHKRRCFGLISGPLHHEESRLRMNSFYEFLENEGIPTASVPWVEGDFNTESGRQCVSALLDSEVELDALFCLNDNMALGAMEELISRGYRIPEDISIFGFDGIEEAQFFNPPLTTVRQPLYEMGAKAVEMLFQQQEGEPVSNIKLSSSPLIGESCGCKSHERTFGNGDFAISTKSRTYSDSEIKELKKTILEGREEDFLEQLSESLGSSMQSPSAIQSLQSMLFAVQKDLLLSVKASDRNRIEEISDLIARGVSYLNQQMVFSLSSRRLKEKEQNSITRSFGAYISEAFDKDSILNRVKEGLSLIGYSEGYIGIMTGWGEENRKNHDRWELFHLSEEVRYLNSFDGGIQQLPDALHKAWGKSRCVIKPLVSESEIFGIIILPVKTDDPGFYDIISKQIASTLKGYHLMEQVKLHERGLEVEVEKRTRELIRINTKLQSEVELRTRLESDLIEISNQTMNRIGQDLHDDLCQHLAGISMLTKVLGKSLPEGSPTSDTVEKIANMLGDSIERARNISRGLVTIGLAENDFVATIDSLIESLKKSSGLPISLIVGNNFFIEKGDRRIQLYRIIQEALSNAIKHSGCSRIVVDLGMLNTRNSSAYSLSSLQPSAGHPVSGFYVRIEDDGVGFVKPEKSSGMGLQIMEYRAEKAGMTLDFRKTKGGGTTVVCAAIS</sequence>
<keyword evidence="5" id="KW-0808">Transferase</keyword>
<keyword evidence="6" id="KW-1185">Reference proteome</keyword>
<dbReference type="Gene3D" id="3.30.565.10">
    <property type="entry name" value="Histidine kinase-like ATPase, C-terminal domain"/>
    <property type="match status" value="1"/>
</dbReference>
<dbReference type="Pfam" id="PF02518">
    <property type="entry name" value="HATPase_c"/>
    <property type="match status" value="1"/>
</dbReference>
<evidence type="ECO:0000313" key="5">
    <source>
        <dbReference type="EMBL" id="MBB6479926.1"/>
    </source>
</evidence>
<dbReference type="EMBL" id="JACHGJ010000002">
    <property type="protein sequence ID" value="MBB6479926.1"/>
    <property type="molecule type" value="Genomic_DNA"/>
</dbReference>
<feature type="domain" description="Histidine kinase/HSP90-like ATPase" evidence="4">
    <location>
        <begin position="695"/>
        <end position="805"/>
    </location>
</feature>
<evidence type="ECO:0000259" key="4">
    <source>
        <dbReference type="SMART" id="SM00387"/>
    </source>
</evidence>
<keyword evidence="1" id="KW-0805">Transcription regulation</keyword>
<dbReference type="Pfam" id="PF13377">
    <property type="entry name" value="Peripla_BP_3"/>
    <property type="match status" value="1"/>
</dbReference>
<dbReference type="InterPro" id="IPR046335">
    <property type="entry name" value="LacI/GalR-like_sensor"/>
</dbReference>
<dbReference type="Gene3D" id="3.40.50.2300">
    <property type="match status" value="2"/>
</dbReference>
<dbReference type="GO" id="GO:0016020">
    <property type="term" value="C:membrane"/>
    <property type="evidence" value="ECO:0007669"/>
    <property type="project" value="InterPro"/>
</dbReference>
<dbReference type="SUPFAM" id="SSF55874">
    <property type="entry name" value="ATPase domain of HSP90 chaperone/DNA topoisomerase II/histidine kinase"/>
    <property type="match status" value="1"/>
</dbReference>
<gene>
    <name evidence="5" type="ORF">HNR50_001584</name>
</gene>
<evidence type="ECO:0000256" key="3">
    <source>
        <dbReference type="ARBA" id="ARBA00023163"/>
    </source>
</evidence>
<dbReference type="SMART" id="SM00387">
    <property type="entry name" value="HATPase_c"/>
    <property type="match status" value="1"/>
</dbReference>
<dbReference type="CDD" id="cd16917">
    <property type="entry name" value="HATPase_UhpB-NarQ-NarX-like"/>
    <property type="match status" value="1"/>
</dbReference>
<proteinExistence type="predicted"/>